<dbReference type="AlphaFoldDB" id="A0A4Z2GRU0"/>
<dbReference type="InterPro" id="IPR005107">
    <property type="entry name" value="CO_DH_flav_C"/>
</dbReference>
<gene>
    <name evidence="2" type="primary">XDH_1</name>
    <name evidence="2" type="ORF">EYF80_033737</name>
</gene>
<dbReference type="InterPro" id="IPR016208">
    <property type="entry name" value="Ald_Oxase/xanthine_DH-like"/>
</dbReference>
<dbReference type="InterPro" id="IPR036856">
    <property type="entry name" value="Ald_Oxase/Xan_DH_a/b_sf"/>
</dbReference>
<dbReference type="Gene3D" id="3.90.1170.50">
    <property type="entry name" value="Aldehyde oxidase/xanthine dehydrogenase, a/b hammerhead"/>
    <property type="match status" value="1"/>
</dbReference>
<dbReference type="Pfam" id="PF03450">
    <property type="entry name" value="CO_deh_flav_C"/>
    <property type="match status" value="1"/>
</dbReference>
<name>A0A4Z2GRU0_9TELE</name>
<sequence length="233" mass="25363">MDASFFPAYRRTALRPQEVLVSVCVPFSRPSQFVSVFKQSPRREDDISIVTAAMSVTFAPGTDAVEELRLSYGGVAAVTTLASATGAALRGRRWGEELLEDACSSLAKELTLDPSAPGGMVPYRRALTLSMFYKFYLTVLQKLHEQGVKADAVQPDCRSAAAAHRPEPPSSIQVFQAVPEGQERGDTVGRPMMHLSALKQATGEALYCDDIPLYENELYLALVTSSKAHAHIL</sequence>
<dbReference type="Gene3D" id="3.30.390.50">
    <property type="entry name" value="CO dehydrogenase flavoprotein, C-terminal domain"/>
    <property type="match status" value="1"/>
</dbReference>
<proteinExistence type="predicted"/>
<feature type="domain" description="CO dehydrogenase flavoprotein C-terminal" evidence="1">
    <location>
        <begin position="35"/>
        <end position="139"/>
    </location>
</feature>
<dbReference type="Pfam" id="PF01315">
    <property type="entry name" value="Ald_Xan_dh_C"/>
    <property type="match status" value="1"/>
</dbReference>
<dbReference type="SUPFAM" id="SSF54665">
    <property type="entry name" value="CO dehydrogenase molybdoprotein N-domain-like"/>
    <property type="match status" value="1"/>
</dbReference>
<dbReference type="PANTHER" id="PTHR45444:SF3">
    <property type="entry name" value="XANTHINE DEHYDROGENASE"/>
    <property type="match status" value="1"/>
</dbReference>
<comment type="caution">
    <text evidence="2">The sequence shown here is derived from an EMBL/GenBank/DDBJ whole genome shotgun (WGS) entry which is preliminary data.</text>
</comment>
<dbReference type="Proteomes" id="UP000314294">
    <property type="component" value="Unassembled WGS sequence"/>
</dbReference>
<dbReference type="PANTHER" id="PTHR45444">
    <property type="entry name" value="XANTHINE DEHYDROGENASE"/>
    <property type="match status" value="1"/>
</dbReference>
<dbReference type="InterPro" id="IPR036683">
    <property type="entry name" value="CO_DH_flav_C_dom_sf"/>
</dbReference>
<reference evidence="2 3" key="1">
    <citation type="submission" date="2019-03" db="EMBL/GenBank/DDBJ databases">
        <title>First draft genome of Liparis tanakae, snailfish: a comprehensive survey of snailfish specific genes.</title>
        <authorList>
            <person name="Kim W."/>
            <person name="Song I."/>
            <person name="Jeong J.-H."/>
            <person name="Kim D."/>
            <person name="Kim S."/>
            <person name="Ryu S."/>
            <person name="Song J.Y."/>
            <person name="Lee S.K."/>
        </authorList>
    </citation>
    <scope>NUCLEOTIDE SEQUENCE [LARGE SCALE GENOMIC DNA]</scope>
    <source>
        <tissue evidence="2">Muscle</tissue>
    </source>
</reference>
<evidence type="ECO:0000259" key="1">
    <source>
        <dbReference type="SMART" id="SM01092"/>
    </source>
</evidence>
<dbReference type="InterPro" id="IPR000674">
    <property type="entry name" value="Ald_Oxase/Xan_DH_a/b"/>
</dbReference>
<dbReference type="SMART" id="SM01092">
    <property type="entry name" value="CO_deh_flav_C"/>
    <property type="match status" value="1"/>
</dbReference>
<organism evidence="2 3">
    <name type="scientific">Liparis tanakae</name>
    <name type="common">Tanaka's snailfish</name>
    <dbReference type="NCBI Taxonomy" id="230148"/>
    <lineage>
        <taxon>Eukaryota</taxon>
        <taxon>Metazoa</taxon>
        <taxon>Chordata</taxon>
        <taxon>Craniata</taxon>
        <taxon>Vertebrata</taxon>
        <taxon>Euteleostomi</taxon>
        <taxon>Actinopterygii</taxon>
        <taxon>Neopterygii</taxon>
        <taxon>Teleostei</taxon>
        <taxon>Neoteleostei</taxon>
        <taxon>Acanthomorphata</taxon>
        <taxon>Eupercaria</taxon>
        <taxon>Perciformes</taxon>
        <taxon>Cottioidei</taxon>
        <taxon>Cottales</taxon>
        <taxon>Liparidae</taxon>
        <taxon>Liparis</taxon>
    </lineage>
</organism>
<protein>
    <submittedName>
        <fullName evidence="2">Xanthine dehydrogenase/oxidase</fullName>
    </submittedName>
</protein>
<dbReference type="OrthoDB" id="8300278at2759"/>
<evidence type="ECO:0000313" key="3">
    <source>
        <dbReference type="Proteomes" id="UP000314294"/>
    </source>
</evidence>
<dbReference type="SUPFAM" id="SSF55447">
    <property type="entry name" value="CO dehydrogenase flavoprotein C-terminal domain-like"/>
    <property type="match status" value="1"/>
</dbReference>
<dbReference type="EMBL" id="SRLO01000438">
    <property type="protein sequence ID" value="TNN56021.1"/>
    <property type="molecule type" value="Genomic_DNA"/>
</dbReference>
<dbReference type="FunFam" id="3.30.390.50:FF:000001">
    <property type="entry name" value="Xanthine dehydrogenase oxidase"/>
    <property type="match status" value="1"/>
</dbReference>
<accession>A0A4Z2GRU0</accession>
<evidence type="ECO:0000313" key="2">
    <source>
        <dbReference type="EMBL" id="TNN56021.1"/>
    </source>
</evidence>
<dbReference type="GO" id="GO:0005506">
    <property type="term" value="F:iron ion binding"/>
    <property type="evidence" value="ECO:0007669"/>
    <property type="project" value="InterPro"/>
</dbReference>
<keyword evidence="3" id="KW-1185">Reference proteome</keyword>
<dbReference type="GO" id="GO:0016491">
    <property type="term" value="F:oxidoreductase activity"/>
    <property type="evidence" value="ECO:0007669"/>
    <property type="project" value="InterPro"/>
</dbReference>